<dbReference type="Gene3D" id="1.10.600.10">
    <property type="entry name" value="Farnesyl Diphosphate Synthase"/>
    <property type="match status" value="1"/>
</dbReference>
<dbReference type="InterPro" id="IPR044814">
    <property type="entry name" value="Terpene_cyclase_plant_C1"/>
</dbReference>
<accession>D3JYA1</accession>
<dbReference type="InterPro" id="IPR034741">
    <property type="entry name" value="Terpene_cyclase-like_1_C"/>
</dbReference>
<dbReference type="GO" id="GO:0016102">
    <property type="term" value="P:diterpenoid biosynthetic process"/>
    <property type="evidence" value="ECO:0007669"/>
    <property type="project" value="InterPro"/>
</dbReference>
<evidence type="ECO:0000313" key="8">
    <source>
        <dbReference type="EMBL" id="ADB90272.1"/>
    </source>
</evidence>
<comment type="cofactor">
    <cofactor evidence="1">
        <name>Mg(2+)</name>
        <dbReference type="ChEBI" id="CHEBI:18420"/>
    </cofactor>
</comment>
<dbReference type="Pfam" id="PF03936">
    <property type="entry name" value="Terpene_synth_C"/>
    <property type="match status" value="1"/>
</dbReference>
<proteinExistence type="evidence at transcript level"/>
<dbReference type="InterPro" id="IPR050148">
    <property type="entry name" value="Terpene_synthase-like"/>
</dbReference>
<dbReference type="SUPFAM" id="SSF48576">
    <property type="entry name" value="Terpenoid synthases"/>
    <property type="match status" value="1"/>
</dbReference>
<dbReference type="PANTHER" id="PTHR31225:SF93">
    <property type="entry name" value="ALPHA-HUMULENE_(-)-(E)-BETA-CARYOPHYLLENE SYNTHASE"/>
    <property type="match status" value="1"/>
</dbReference>
<evidence type="ECO:0000256" key="3">
    <source>
        <dbReference type="ARBA" id="ARBA00022723"/>
    </source>
</evidence>
<dbReference type="InterPro" id="IPR005630">
    <property type="entry name" value="Terpene_synthase_metal-bd"/>
</dbReference>
<dbReference type="FunFam" id="1.50.10.130:FF:000001">
    <property type="entry name" value="Isoprene synthase, chloroplastic"/>
    <property type="match status" value="1"/>
</dbReference>
<dbReference type="InterPro" id="IPR001906">
    <property type="entry name" value="Terpene_synth_N"/>
</dbReference>
<dbReference type="SFLD" id="SFLDG01019">
    <property type="entry name" value="Terpene_Cyclase_Like_1_C_Termi"/>
    <property type="match status" value="1"/>
</dbReference>
<dbReference type="SUPFAM" id="SSF48239">
    <property type="entry name" value="Terpenoid cyclases/Protein prenyltransferases"/>
    <property type="match status" value="1"/>
</dbReference>
<dbReference type="EMBL" id="GU332590">
    <property type="protein sequence ID" value="ADB90272.1"/>
    <property type="molecule type" value="mRNA"/>
</dbReference>
<dbReference type="CDD" id="cd00684">
    <property type="entry name" value="Terpene_cyclase_plant_C1"/>
    <property type="match status" value="1"/>
</dbReference>
<dbReference type="InterPro" id="IPR036965">
    <property type="entry name" value="Terpene_synth_N_sf"/>
</dbReference>
<dbReference type="InterPro" id="IPR008949">
    <property type="entry name" value="Isoprenoid_synthase_dom_sf"/>
</dbReference>
<comment type="similarity">
    <text evidence="2">Belongs to the terpene synthase family.</text>
</comment>
<evidence type="ECO:0000256" key="5">
    <source>
        <dbReference type="ARBA" id="ARBA00023239"/>
    </source>
</evidence>
<dbReference type="FunFam" id="1.10.600.10:FF:000007">
    <property type="entry name" value="Isoprene synthase, chloroplastic"/>
    <property type="match status" value="1"/>
</dbReference>
<dbReference type="Pfam" id="PF01397">
    <property type="entry name" value="Terpene_synth"/>
    <property type="match status" value="1"/>
</dbReference>
<dbReference type="GO" id="GO:0010333">
    <property type="term" value="F:terpene synthase activity"/>
    <property type="evidence" value="ECO:0007669"/>
    <property type="project" value="InterPro"/>
</dbReference>
<reference evidence="8" key="1">
    <citation type="journal article" date="2010" name="Phytochemistry">
        <title>Cloning of casbene and neocembrene synthases from Euphorbiaceae plants and expression in Saccharomyces cerevisiae.</title>
        <authorList>
            <person name="Kirby J."/>
            <person name="Nishimoto M."/>
            <person name="Park J.G."/>
            <person name="Withers S.T."/>
            <person name="Nowroozi F."/>
            <person name="Behrendt D."/>
            <person name="Rutledge E.J."/>
            <person name="Fortman J.L."/>
            <person name="Johnson H.E."/>
            <person name="Anderson J.V."/>
            <person name="Keasling J.D."/>
        </authorList>
    </citation>
    <scope>NUCLEOTIDE SEQUENCE</scope>
</reference>
<feature type="domain" description="Terpene synthase metal-binding" evidence="7">
    <location>
        <begin position="302"/>
        <end position="541"/>
    </location>
</feature>
<keyword evidence="5" id="KW-0456">Lyase</keyword>
<keyword evidence="3" id="KW-0479">Metal-binding</keyword>
<evidence type="ECO:0000256" key="2">
    <source>
        <dbReference type="ARBA" id="ARBA00006333"/>
    </source>
</evidence>
<evidence type="ECO:0000259" key="7">
    <source>
        <dbReference type="Pfam" id="PF03936"/>
    </source>
</evidence>
<organism evidence="8">
    <name type="scientific">Triadica sebifera</name>
    <name type="common">Chinese tallow tree</name>
    <name type="synonym">Sapium sebiferum</name>
    <dbReference type="NCBI Taxonomy" id="139772"/>
    <lineage>
        <taxon>Eukaryota</taxon>
        <taxon>Viridiplantae</taxon>
        <taxon>Streptophyta</taxon>
        <taxon>Embryophyta</taxon>
        <taxon>Tracheophyta</taxon>
        <taxon>Spermatophyta</taxon>
        <taxon>Magnoliopsida</taxon>
        <taxon>eudicotyledons</taxon>
        <taxon>Gunneridae</taxon>
        <taxon>Pentapetalae</taxon>
        <taxon>rosids</taxon>
        <taxon>fabids</taxon>
        <taxon>Malpighiales</taxon>
        <taxon>Euphorbiaceae</taxon>
        <taxon>Euphorbioideae</taxon>
        <taxon>Hippomaneae</taxon>
        <taxon>Triadica</taxon>
    </lineage>
</organism>
<evidence type="ECO:0000256" key="4">
    <source>
        <dbReference type="ARBA" id="ARBA00022842"/>
    </source>
</evidence>
<dbReference type="SFLD" id="SFLDS00005">
    <property type="entry name" value="Isoprenoid_Synthase_Type_I"/>
    <property type="match status" value="1"/>
</dbReference>
<protein>
    <submittedName>
        <fullName evidence="8">Casbene synthase</fullName>
    </submittedName>
</protein>
<feature type="domain" description="Terpene synthase N-terminal" evidence="6">
    <location>
        <begin position="71"/>
        <end position="245"/>
    </location>
</feature>
<dbReference type="PANTHER" id="PTHR31225">
    <property type="entry name" value="OS04G0344100 PROTEIN-RELATED"/>
    <property type="match status" value="1"/>
</dbReference>
<keyword evidence="4" id="KW-0460">Magnesium</keyword>
<evidence type="ECO:0000256" key="1">
    <source>
        <dbReference type="ARBA" id="ARBA00001946"/>
    </source>
</evidence>
<dbReference type="InterPro" id="IPR008930">
    <property type="entry name" value="Terpenoid_cyclase/PrenylTrfase"/>
</dbReference>
<dbReference type="Gene3D" id="1.50.10.130">
    <property type="entry name" value="Terpene synthase, N-terminal domain"/>
    <property type="match status" value="1"/>
</dbReference>
<dbReference type="BRENDA" id="4.2.3.8">
    <property type="organism ID" value="9888"/>
</dbReference>
<dbReference type="GO" id="GO:0000287">
    <property type="term" value="F:magnesium ion binding"/>
    <property type="evidence" value="ECO:0007669"/>
    <property type="project" value="InterPro"/>
</dbReference>
<dbReference type="GO" id="GO:0120251">
    <property type="term" value="P:hydrocarbon biosynthetic process"/>
    <property type="evidence" value="ECO:0007669"/>
    <property type="project" value="UniProtKB-ARBA"/>
</dbReference>
<sequence length="597" mass="68915">MALSPAVLQSKFHNQNLLPFLNKVPSTNLGCDGFPFSFKAKSSTYKAPQACLESKSPQEVRPLANFPPSLWGNRFSSININHSEFETYDTQVKLLTPKIRNMLVTSTSDVMDKIILIDTLCRLGVSYHFEDVIEEELNQIFNKQPHFLDENEYDLYTVSLAFRAFRQHGFKMSCDVFNKFKDSDGKFKSSLLSDVKGMLSLYEATHLSLPGEDILDQALAFTKQYLESSAVESFPNLGSHIINALEQPFHNGVPRLEARKFIDFYEAGESPNQTLLEFAKLDYNRVQLLHQQELNHFSKRWKELNIASEIPYARDRMAEIFFWAVATYYEPHYAHVRMIIAKVVLLISLVDDTIDAYATIDETHRLAAAIERWDMSCVDELPDYMKIIYKLLLDTFNEFENDLKERKESYSVKFGREAFQELVRGYYLEALWRDEGKVPSFDEYIYNGSMTTGLPLVTTVSYMGVEKIKGTEEFEWLQTNPKLNHVSGAFIRLVNDLTFHKTEQERGHVASCIDCYVKQYGVSKEEAVKVLQKMATDCWKEINEEIMRPTQVSVDLLMRVVNLVRFTDVSYKYGDGYTDSQQLKQFVKGLFVDPIFI</sequence>
<dbReference type="AlphaFoldDB" id="D3JYA1"/>
<evidence type="ECO:0000259" key="6">
    <source>
        <dbReference type="Pfam" id="PF01397"/>
    </source>
</evidence>
<dbReference type="SMR" id="D3JYA1"/>
<name>D3JYA1_TRISB</name>